<name>A0A0B1ZH56_9SPHN</name>
<dbReference type="Proteomes" id="UP000031057">
    <property type="component" value="Unassembled WGS sequence"/>
</dbReference>
<feature type="region of interest" description="Disordered" evidence="1">
    <location>
        <begin position="1"/>
        <end position="21"/>
    </location>
</feature>
<gene>
    <name evidence="2" type="ORF">LK12_18250</name>
</gene>
<dbReference type="EMBL" id="JTDI01000006">
    <property type="protein sequence ID" value="KHK89852.1"/>
    <property type="molecule type" value="Genomic_DNA"/>
</dbReference>
<evidence type="ECO:0008006" key="4">
    <source>
        <dbReference type="Google" id="ProtNLM"/>
    </source>
</evidence>
<dbReference type="STRING" id="1348853.LK12_18250"/>
<reference evidence="2 3" key="1">
    <citation type="submission" date="2014-10" db="EMBL/GenBank/DDBJ databases">
        <title>Genome sequence of Novosphingobium malaysiense MUSC 273(T).</title>
        <authorList>
            <person name="Lee L.-H."/>
        </authorList>
    </citation>
    <scope>NUCLEOTIDE SEQUENCE [LARGE SCALE GENOMIC DNA]</scope>
    <source>
        <strain evidence="2 3">MUSC 273</strain>
    </source>
</reference>
<comment type="caution">
    <text evidence="2">The sequence shown here is derived from an EMBL/GenBank/DDBJ whole genome shotgun (WGS) entry which is preliminary data.</text>
</comment>
<sequence length="344" mass="37879">MTTDLTGGFDPSSEYVLTEPQTTPGMQEGVNWWLWDDDGRFGMPRLAVEAYAPDWNNQQVQINVIEPGGRLLRNWDFAPAHKVLGPDGKASHFGSGGLWFDCIEPFRHYRAKYFGAAYEGTFAAMVKPDFATGKLAGLAFDIEAECVVPPWKQGTMSSEASERMASGTEADFMGGKRVEQLCRIKGTVNLDGRNRAFTGGALRIRRTGVRKITGFWGHCWQSAVFPSGKAFGYIAYPPRPDGAQSYNEGYLFLGDGELIPARVVQAPWLTEIRFSGEDVGLVLETADGARYQIGGETFGGMPSIHSLAEMPPLLQSIVRYSWDGESAYGMMERSNLAERVTMPA</sequence>
<dbReference type="OrthoDB" id="115252at2"/>
<evidence type="ECO:0000256" key="1">
    <source>
        <dbReference type="SAM" id="MobiDB-lite"/>
    </source>
</evidence>
<protein>
    <recommendedName>
        <fullName evidence="4">AttH domain-containing protein</fullName>
    </recommendedName>
</protein>
<keyword evidence="3" id="KW-1185">Reference proteome</keyword>
<evidence type="ECO:0000313" key="2">
    <source>
        <dbReference type="EMBL" id="KHK89852.1"/>
    </source>
</evidence>
<accession>A0A0B1ZH56</accession>
<evidence type="ECO:0000313" key="3">
    <source>
        <dbReference type="Proteomes" id="UP000031057"/>
    </source>
</evidence>
<proteinExistence type="predicted"/>
<dbReference type="SUPFAM" id="SSF159245">
    <property type="entry name" value="AttH-like"/>
    <property type="match status" value="1"/>
</dbReference>
<dbReference type="RefSeq" id="WP_039287271.1">
    <property type="nucleotide sequence ID" value="NZ_JTDI01000006.1"/>
</dbReference>
<organism evidence="2 3">
    <name type="scientific">Novosphingobium malaysiense</name>
    <dbReference type="NCBI Taxonomy" id="1348853"/>
    <lineage>
        <taxon>Bacteria</taxon>
        <taxon>Pseudomonadati</taxon>
        <taxon>Pseudomonadota</taxon>
        <taxon>Alphaproteobacteria</taxon>
        <taxon>Sphingomonadales</taxon>
        <taxon>Sphingomonadaceae</taxon>
        <taxon>Novosphingobium</taxon>
    </lineage>
</organism>
<dbReference type="AlphaFoldDB" id="A0A0B1ZH56"/>